<dbReference type="EMBL" id="MK500340">
    <property type="protein sequence ID" value="QBK86995.1"/>
    <property type="molecule type" value="Genomic_DNA"/>
</dbReference>
<organism evidence="1">
    <name type="scientific">Marseillevirus LCMAC103</name>
    <dbReference type="NCBI Taxonomy" id="2506604"/>
    <lineage>
        <taxon>Viruses</taxon>
        <taxon>Varidnaviria</taxon>
        <taxon>Bamfordvirae</taxon>
        <taxon>Nucleocytoviricota</taxon>
        <taxon>Megaviricetes</taxon>
        <taxon>Pimascovirales</taxon>
        <taxon>Pimascovirales incertae sedis</taxon>
        <taxon>Marseilleviridae</taxon>
    </lineage>
</organism>
<gene>
    <name evidence="1" type="ORF">LCMAC103_03390</name>
</gene>
<proteinExistence type="predicted"/>
<evidence type="ECO:0000313" key="1">
    <source>
        <dbReference type="EMBL" id="QBK86995.1"/>
    </source>
</evidence>
<reference evidence="1" key="1">
    <citation type="journal article" date="2019" name="MBio">
        <title>Virus Genomes from Deep Sea Sediments Expand the Ocean Megavirome and Support Independent Origins of Viral Gigantism.</title>
        <authorList>
            <person name="Backstrom D."/>
            <person name="Yutin N."/>
            <person name="Jorgensen S.L."/>
            <person name="Dharamshi J."/>
            <person name="Homa F."/>
            <person name="Zaremba-Niedwiedzka K."/>
            <person name="Spang A."/>
            <person name="Wolf Y.I."/>
            <person name="Koonin E.V."/>
            <person name="Ettema T.J."/>
        </authorList>
    </citation>
    <scope>NUCLEOTIDE SEQUENCE</scope>
</reference>
<accession>A0A481YW54</accession>
<sequence length="96" mass="10607">MIFQRLGPNENHNDPMAGFNDEDKLIRQVVDQYRAITGRFLFSDVAETIVSTLDAAPKKSPLLTALLRGMYGVYHRTADDLLVDAVADILCGVRAA</sequence>
<protein>
    <submittedName>
        <fullName evidence="1">Uncharacterized protein</fullName>
    </submittedName>
</protein>
<name>A0A481YW54_9VIRU</name>